<keyword evidence="2" id="KW-0859">Xylose metabolism</keyword>
<feature type="domain" description="Carbohydrate kinase FGGY N-terminal" evidence="6">
    <location>
        <begin position="4"/>
        <end position="246"/>
    </location>
</feature>
<evidence type="ECO:0000259" key="6">
    <source>
        <dbReference type="Pfam" id="PF00370"/>
    </source>
</evidence>
<dbReference type="GO" id="GO:0016773">
    <property type="term" value="F:phosphotransferase activity, alcohol group as acceptor"/>
    <property type="evidence" value="ECO:0007669"/>
    <property type="project" value="InterPro"/>
</dbReference>
<evidence type="ECO:0000256" key="1">
    <source>
        <dbReference type="ARBA" id="ARBA00009156"/>
    </source>
</evidence>
<dbReference type="Pfam" id="PF02782">
    <property type="entry name" value="FGGY_C"/>
    <property type="match status" value="1"/>
</dbReference>
<reference evidence="8 9" key="1">
    <citation type="submission" date="2019-02" db="EMBL/GenBank/DDBJ databases">
        <title>Kribbella capetownensis sp. nov. and Kribbella speibonae sp. nov., isolated from soil.</title>
        <authorList>
            <person name="Curtis S.M."/>
            <person name="Norton I."/>
            <person name="Everest G.J."/>
            <person name="Meyers P.R."/>
        </authorList>
    </citation>
    <scope>NUCLEOTIDE SEQUENCE [LARGE SCALE GENOMIC DNA]</scope>
    <source>
        <strain evidence="8 9">NRRL B-24813</strain>
    </source>
</reference>
<keyword evidence="3 5" id="KW-0808">Transferase</keyword>
<dbReference type="AlphaFoldDB" id="A0A4R0KD02"/>
<dbReference type="PIRSF" id="PIRSF000538">
    <property type="entry name" value="GlpK"/>
    <property type="match status" value="1"/>
</dbReference>
<dbReference type="Proteomes" id="UP000291144">
    <property type="component" value="Unassembled WGS sequence"/>
</dbReference>
<feature type="domain" description="Carbohydrate kinase FGGY C-terminal" evidence="7">
    <location>
        <begin position="259"/>
        <end position="438"/>
    </location>
</feature>
<proteinExistence type="inferred from homology"/>
<dbReference type="InterPro" id="IPR018485">
    <property type="entry name" value="FGGY_C"/>
</dbReference>
<dbReference type="OrthoDB" id="9805576at2"/>
<dbReference type="InterPro" id="IPR050406">
    <property type="entry name" value="FGGY_Carb_Kinase"/>
</dbReference>
<dbReference type="PANTHER" id="PTHR43095:SF5">
    <property type="entry name" value="XYLULOSE KINASE"/>
    <property type="match status" value="1"/>
</dbReference>
<evidence type="ECO:0000313" key="9">
    <source>
        <dbReference type="Proteomes" id="UP000291144"/>
    </source>
</evidence>
<evidence type="ECO:0000259" key="7">
    <source>
        <dbReference type="Pfam" id="PF02782"/>
    </source>
</evidence>
<keyword evidence="4 5" id="KW-0418">Kinase</keyword>
<dbReference type="GO" id="GO:0042732">
    <property type="term" value="P:D-xylose metabolic process"/>
    <property type="evidence" value="ECO:0007669"/>
    <property type="project" value="UniProtKB-KW"/>
</dbReference>
<evidence type="ECO:0000256" key="4">
    <source>
        <dbReference type="ARBA" id="ARBA00022777"/>
    </source>
</evidence>
<dbReference type="InterPro" id="IPR018484">
    <property type="entry name" value="FGGY_N"/>
</dbReference>
<organism evidence="8 9">
    <name type="scientific">Kribbella pittospori</name>
    <dbReference type="NCBI Taxonomy" id="722689"/>
    <lineage>
        <taxon>Bacteria</taxon>
        <taxon>Bacillati</taxon>
        <taxon>Actinomycetota</taxon>
        <taxon>Actinomycetes</taxon>
        <taxon>Propionibacteriales</taxon>
        <taxon>Kribbellaceae</taxon>
        <taxon>Kribbella</taxon>
    </lineage>
</organism>
<dbReference type="Gene3D" id="3.30.420.40">
    <property type="match status" value="2"/>
</dbReference>
<dbReference type="InterPro" id="IPR043129">
    <property type="entry name" value="ATPase_NBD"/>
</dbReference>
<dbReference type="GO" id="GO:0016301">
    <property type="term" value="F:kinase activity"/>
    <property type="evidence" value="ECO:0007669"/>
    <property type="project" value="UniProtKB-KW"/>
</dbReference>
<dbReference type="CDD" id="cd07804">
    <property type="entry name" value="ASKHA_NBD_FGGY_RrXK-like"/>
    <property type="match status" value="1"/>
</dbReference>
<dbReference type="PANTHER" id="PTHR43095">
    <property type="entry name" value="SUGAR KINASE"/>
    <property type="match status" value="1"/>
</dbReference>
<sequence length="506" mass="53890">MNLVIGVDIGTGSTKAVLATTDGTVRVVARRDHVPSLPRPGWVEMDAERDWWGDVAEVLNELTSAHPDDRIEAVCVSGLGPCVVQTDEQLHPRRPAILYGVDTRATVEIDEITAQLGADSILQRCGKDLSSQAIGPKLAWLCREAGEAWRPQDRWFSAHTYVVARLTGEWVLDHHTASQCDPFYDIHTQDWATDWVEQVLPGLALPRLVWPSEQVGVVHAAAAAATGLAEGTPVVAGTVDAWAEAFSVGVRRPGDLMLMYGSTMFFVQVLTAPTSVRGLWTTSGVERSTHTLAAGMATSGTITTWLQDLTGGVPFETLVAEAAAVPAGSEGLVMLPYFSGERTPIYDPLARGVIAGLTLRHGRGHLLRAAYEGIACGVRQIVESFEEAAGRPTRIVAVGGGTQGGLWTQIVSDVSGLVQQVPAETIGASYGDALLAAIGVGLVPPETDWARLDHTIQPDPSTASVYATLFQTYGELYPATRTQVHRLARSAEASGDVADVEHGAVG</sequence>
<dbReference type="PROSITE" id="PS00445">
    <property type="entry name" value="FGGY_KINASES_2"/>
    <property type="match status" value="1"/>
</dbReference>
<dbReference type="SUPFAM" id="SSF53067">
    <property type="entry name" value="Actin-like ATPase domain"/>
    <property type="match status" value="2"/>
</dbReference>
<protein>
    <submittedName>
        <fullName evidence="8">Sugar kinase</fullName>
    </submittedName>
</protein>
<dbReference type="RefSeq" id="WP_131361909.1">
    <property type="nucleotide sequence ID" value="NZ_SJKB01000010.1"/>
</dbReference>
<keyword evidence="2" id="KW-0119">Carbohydrate metabolism</keyword>
<dbReference type="EMBL" id="SJKB01000010">
    <property type="protein sequence ID" value="TCC57560.1"/>
    <property type="molecule type" value="Genomic_DNA"/>
</dbReference>
<dbReference type="InterPro" id="IPR018483">
    <property type="entry name" value="Carb_kinase_FGGY_CS"/>
</dbReference>
<gene>
    <name evidence="8" type="ORF">E0H73_29755</name>
</gene>
<name>A0A4R0KD02_9ACTN</name>
<evidence type="ECO:0000256" key="3">
    <source>
        <dbReference type="ARBA" id="ARBA00022679"/>
    </source>
</evidence>
<evidence type="ECO:0000313" key="8">
    <source>
        <dbReference type="EMBL" id="TCC57560.1"/>
    </source>
</evidence>
<comment type="similarity">
    <text evidence="1 5">Belongs to the FGGY kinase family.</text>
</comment>
<keyword evidence="9" id="KW-1185">Reference proteome</keyword>
<evidence type="ECO:0000256" key="2">
    <source>
        <dbReference type="ARBA" id="ARBA00022629"/>
    </source>
</evidence>
<accession>A0A4R0KD02</accession>
<dbReference type="InterPro" id="IPR000577">
    <property type="entry name" value="Carb_kinase_FGGY"/>
</dbReference>
<evidence type="ECO:0000256" key="5">
    <source>
        <dbReference type="RuleBase" id="RU003733"/>
    </source>
</evidence>
<comment type="caution">
    <text evidence="8">The sequence shown here is derived from an EMBL/GenBank/DDBJ whole genome shotgun (WGS) entry which is preliminary data.</text>
</comment>
<dbReference type="Pfam" id="PF00370">
    <property type="entry name" value="FGGY_N"/>
    <property type="match status" value="1"/>
</dbReference>